<dbReference type="PANTHER" id="PTHR42718">
    <property type="entry name" value="MAJOR FACILITATOR SUPERFAMILY MULTIDRUG TRANSPORTER MFSC"/>
    <property type="match status" value="1"/>
</dbReference>
<protein>
    <submittedName>
        <fullName evidence="8">Antiseptic resistance protein</fullName>
    </submittedName>
</protein>
<evidence type="ECO:0000313" key="9">
    <source>
        <dbReference type="Proteomes" id="UP000251647"/>
    </source>
</evidence>
<evidence type="ECO:0000256" key="2">
    <source>
        <dbReference type="ARBA" id="ARBA00022448"/>
    </source>
</evidence>
<evidence type="ECO:0000256" key="6">
    <source>
        <dbReference type="SAM" id="Phobius"/>
    </source>
</evidence>
<dbReference type="PANTHER" id="PTHR42718:SF9">
    <property type="entry name" value="MAJOR FACILITATOR SUPERFAMILY MULTIDRUG TRANSPORTER MFSC"/>
    <property type="match status" value="1"/>
</dbReference>
<evidence type="ECO:0000256" key="5">
    <source>
        <dbReference type="ARBA" id="ARBA00023136"/>
    </source>
</evidence>
<keyword evidence="3 6" id="KW-0812">Transmembrane</keyword>
<comment type="subcellular location">
    <subcellularLocation>
        <location evidence="1">Membrane</location>
        <topology evidence="1">Multi-pass membrane protein</topology>
    </subcellularLocation>
</comment>
<organism evidence="8 9">
    <name type="scientific">Photobacterium damselae</name>
    <dbReference type="NCBI Taxonomy" id="38293"/>
    <lineage>
        <taxon>Bacteria</taxon>
        <taxon>Pseudomonadati</taxon>
        <taxon>Pseudomonadota</taxon>
        <taxon>Gammaproteobacteria</taxon>
        <taxon>Vibrionales</taxon>
        <taxon>Vibrionaceae</taxon>
        <taxon>Photobacterium</taxon>
    </lineage>
</organism>
<feature type="transmembrane region" description="Helical" evidence="6">
    <location>
        <begin position="85"/>
        <end position="107"/>
    </location>
</feature>
<feature type="transmembrane region" description="Helical" evidence="6">
    <location>
        <begin position="113"/>
        <end position="133"/>
    </location>
</feature>
<feature type="domain" description="Major facilitator superfamily (MFS) profile" evidence="7">
    <location>
        <begin position="16"/>
        <end position="530"/>
    </location>
</feature>
<evidence type="ECO:0000256" key="3">
    <source>
        <dbReference type="ARBA" id="ARBA00022692"/>
    </source>
</evidence>
<dbReference type="GO" id="GO:0016020">
    <property type="term" value="C:membrane"/>
    <property type="evidence" value="ECO:0007669"/>
    <property type="project" value="UniProtKB-SubCell"/>
</dbReference>
<dbReference type="Pfam" id="PF07690">
    <property type="entry name" value="MFS_1"/>
    <property type="match status" value="1"/>
</dbReference>
<feature type="transmembrane region" description="Helical" evidence="6">
    <location>
        <begin position="320"/>
        <end position="338"/>
    </location>
</feature>
<dbReference type="SUPFAM" id="SSF103473">
    <property type="entry name" value="MFS general substrate transporter"/>
    <property type="match status" value="1"/>
</dbReference>
<dbReference type="GO" id="GO:0022857">
    <property type="term" value="F:transmembrane transporter activity"/>
    <property type="evidence" value="ECO:0007669"/>
    <property type="project" value="InterPro"/>
</dbReference>
<evidence type="ECO:0000259" key="7">
    <source>
        <dbReference type="PROSITE" id="PS50850"/>
    </source>
</evidence>
<keyword evidence="5 6" id="KW-0472">Membrane</keyword>
<evidence type="ECO:0000313" key="8">
    <source>
        <dbReference type="EMBL" id="SPY44666.1"/>
    </source>
</evidence>
<name>A0A2X1ZMS5_PHODM</name>
<feature type="transmembrane region" description="Helical" evidence="6">
    <location>
        <begin position="350"/>
        <end position="369"/>
    </location>
</feature>
<dbReference type="EMBL" id="UATL01000005">
    <property type="protein sequence ID" value="SPY44666.1"/>
    <property type="molecule type" value="Genomic_DNA"/>
</dbReference>
<accession>A0A2X1ZMS5</accession>
<evidence type="ECO:0000256" key="1">
    <source>
        <dbReference type="ARBA" id="ARBA00004141"/>
    </source>
</evidence>
<feature type="transmembrane region" description="Helical" evidence="6">
    <location>
        <begin position="375"/>
        <end position="400"/>
    </location>
</feature>
<dbReference type="InterPro" id="IPR020846">
    <property type="entry name" value="MFS_dom"/>
</dbReference>
<dbReference type="InterPro" id="IPR036259">
    <property type="entry name" value="MFS_trans_sf"/>
</dbReference>
<evidence type="ECO:0000256" key="4">
    <source>
        <dbReference type="ARBA" id="ARBA00022989"/>
    </source>
</evidence>
<dbReference type="AlphaFoldDB" id="A0A2X1ZMS5"/>
<keyword evidence="4 6" id="KW-1133">Transmembrane helix</keyword>
<proteinExistence type="predicted"/>
<dbReference type="PROSITE" id="PS50850">
    <property type="entry name" value="MFS"/>
    <property type="match status" value="1"/>
</dbReference>
<keyword evidence="2" id="KW-0813">Transport</keyword>
<feature type="transmembrane region" description="Helical" evidence="6">
    <location>
        <begin position="140"/>
        <end position="159"/>
    </location>
</feature>
<feature type="transmembrane region" description="Helical" evidence="6">
    <location>
        <begin position="171"/>
        <end position="190"/>
    </location>
</feature>
<sequence>MNIMNQQVNNSNKWLTLLILCAAQVGTSGDNATVGVSASSLTKLFGASMDQLQMANATYSLIAGALMIAGGLMGLILGWRKSFRIGLVLLCVSEIVAAFSPNIQAFIYGARVLTGAGASLTIPAVLGLIAGNYQGKDQAIAFSALAAASGIAAAAMPVVFGSLLDLVGFKITYLLLSLIFALVLIASVKVQDIAVSEQKPKLDIIGIILAAFGLLLVIVGTLKTPVWGVISPITAFSVFGLSPALIMVIAGLAILALLLVWEKRYEADGGLALMPAKIIYNKQVQTGLYIGALFWVGSSAPVAITIPYMQLVADYSTAQAGMTLIGMSLGTVIVAMLLPAKLSQLKVKTVCLFSLIGAAASAFIMSLGLEAGGVNGLLILGQTLMGCSLGAMASQCSIIVTDALDPQDAQQSGGIQATVRNIGYAVGIAIMGVTMLMVMTSDYKQQVAETTSFTQESKQTIEQLSAVPFLSDKEFTAYINEKNIIETQEVSTAVSINSQVRLNAARAGLYAVAIFMLMFLFSLKNLPSRSLMIKKDHEVDEVFEQFEH</sequence>
<feature type="transmembrane region" description="Helical" evidence="6">
    <location>
        <begin position="202"/>
        <end position="222"/>
    </location>
</feature>
<feature type="transmembrane region" description="Helical" evidence="6">
    <location>
        <begin position="234"/>
        <end position="261"/>
    </location>
</feature>
<dbReference type="InterPro" id="IPR011701">
    <property type="entry name" value="MFS"/>
</dbReference>
<dbReference type="Proteomes" id="UP000251647">
    <property type="component" value="Unassembled WGS sequence"/>
</dbReference>
<gene>
    <name evidence="8" type="primary">qacA_2</name>
    <name evidence="8" type="ORF">NCTC11647_03616</name>
</gene>
<feature type="transmembrane region" description="Helical" evidence="6">
    <location>
        <begin position="287"/>
        <end position="308"/>
    </location>
</feature>
<reference evidence="8 9" key="1">
    <citation type="submission" date="2018-06" db="EMBL/GenBank/DDBJ databases">
        <authorList>
            <consortium name="Pathogen Informatics"/>
            <person name="Doyle S."/>
        </authorList>
    </citation>
    <scope>NUCLEOTIDE SEQUENCE [LARGE SCALE GENOMIC DNA]</scope>
    <source>
        <strain evidence="8 9">NCTC11647</strain>
    </source>
</reference>
<dbReference type="Gene3D" id="1.20.1250.20">
    <property type="entry name" value="MFS general substrate transporter like domains"/>
    <property type="match status" value="2"/>
</dbReference>
<feature type="transmembrane region" description="Helical" evidence="6">
    <location>
        <begin position="57"/>
        <end position="78"/>
    </location>
</feature>
<feature type="transmembrane region" description="Helical" evidence="6">
    <location>
        <begin position="421"/>
        <end position="439"/>
    </location>
</feature>
<feature type="transmembrane region" description="Helical" evidence="6">
    <location>
        <begin position="507"/>
        <end position="526"/>
    </location>
</feature>